<sequence>MAALAFDYTPGRPENIDQILNGLDRYNPETTTIFQDYVSSQCENQTYDCYANLALLKLYQFNPHLTRDETTTNILVKALTIFPSPDFSLCLSLLPPYVLKDSKATGAASSGTLAEAVQYLDVLHNQLNNAQYTDFWSTLDSSDLYADLTADVHGFEDIMRLRIAMVVSQCMQQVGRKHLESWLNVEGAKFETFCRDICGWTIEGEMVIMPSNKDNEARSVVQGEKVKFDQFSRLIKRAYEQPA</sequence>
<dbReference type="GO" id="GO:0001732">
    <property type="term" value="P:formation of cytoplasmic translation initiation complex"/>
    <property type="evidence" value="ECO:0007669"/>
    <property type="project" value="UniProtKB-UniRule"/>
</dbReference>
<dbReference type="SUPFAM" id="SSF46785">
    <property type="entry name" value="Winged helix' DNA-binding domain"/>
    <property type="match status" value="1"/>
</dbReference>
<dbReference type="GO" id="GO:0005852">
    <property type="term" value="C:eukaryotic translation initiation factor 3 complex"/>
    <property type="evidence" value="ECO:0007669"/>
    <property type="project" value="UniProtKB-UniRule"/>
</dbReference>
<reference evidence="6 7" key="1">
    <citation type="submission" date="2015-03" db="EMBL/GenBank/DDBJ databases">
        <title>RNA-seq based gene annotation and comparative genomics of four Zymoseptoria species reveal species-specific pathogenicity related genes and transposable element activity.</title>
        <authorList>
            <person name="Grandaubert J."/>
            <person name="Bhattacharyya A."/>
            <person name="Stukenbrock E.H."/>
        </authorList>
    </citation>
    <scope>NUCLEOTIDE SEQUENCE [LARGE SCALE GENOMIC DNA]</scope>
    <source>
        <strain evidence="6 7">Zb18110</strain>
    </source>
</reference>
<accession>A0A0F4GLD8</accession>
<keyword evidence="3 4" id="KW-0648">Protein biosynthesis</keyword>
<dbReference type="InterPro" id="IPR016020">
    <property type="entry name" value="Transl_init_fac_sub12_N_euk"/>
</dbReference>
<dbReference type="GO" id="GO:0043022">
    <property type="term" value="F:ribosome binding"/>
    <property type="evidence" value="ECO:0007669"/>
    <property type="project" value="InterPro"/>
</dbReference>
<dbReference type="AlphaFoldDB" id="A0A0F4GLD8"/>
<comment type="subcellular location">
    <subcellularLocation>
        <location evidence="4">Cytoplasm</location>
    </subcellularLocation>
</comment>
<dbReference type="PROSITE" id="PS50250">
    <property type="entry name" value="PCI"/>
    <property type="match status" value="1"/>
</dbReference>
<dbReference type="InterPro" id="IPR033464">
    <property type="entry name" value="CSN8_PSD8_EIF3K"/>
</dbReference>
<feature type="domain" description="PCI" evidence="5">
    <location>
        <begin position="47"/>
        <end position="225"/>
    </location>
</feature>
<comment type="caution">
    <text evidence="6">The sequence shown here is derived from an EMBL/GenBank/DDBJ whole genome shotgun (WGS) entry which is preliminary data.</text>
</comment>
<dbReference type="STRING" id="1047168.A0A0F4GLD8"/>
<dbReference type="GO" id="GO:0033290">
    <property type="term" value="C:eukaryotic 48S preinitiation complex"/>
    <property type="evidence" value="ECO:0007669"/>
    <property type="project" value="UniProtKB-UniRule"/>
</dbReference>
<dbReference type="PANTHER" id="PTHR13022">
    <property type="entry name" value="EUKARYOTIC TRANSLATION INITIATION FACTOR 3 SUBUNIT 11"/>
    <property type="match status" value="1"/>
</dbReference>
<dbReference type="EMBL" id="LAFY01000434">
    <property type="protein sequence ID" value="KJX98048.1"/>
    <property type="molecule type" value="Genomic_DNA"/>
</dbReference>
<evidence type="ECO:0000313" key="7">
    <source>
        <dbReference type="Proteomes" id="UP000033647"/>
    </source>
</evidence>
<dbReference type="InterPro" id="IPR036390">
    <property type="entry name" value="WH_DNA-bd_sf"/>
</dbReference>
<dbReference type="FunFam" id="1.25.40.250:FF:000003">
    <property type="entry name" value="Eukaryotic translation initiation factor 3 subunit K"/>
    <property type="match status" value="1"/>
</dbReference>
<dbReference type="InterPro" id="IPR009374">
    <property type="entry name" value="eIF3k"/>
</dbReference>
<dbReference type="GO" id="GO:0016282">
    <property type="term" value="C:eukaryotic 43S preinitiation complex"/>
    <property type="evidence" value="ECO:0007669"/>
    <property type="project" value="UniProtKB-UniRule"/>
</dbReference>
<proteinExistence type="inferred from homology"/>
<name>A0A0F4GLD8_9PEZI</name>
<evidence type="ECO:0000256" key="1">
    <source>
        <dbReference type="ARBA" id="ARBA00022490"/>
    </source>
</evidence>
<dbReference type="Pfam" id="PF10075">
    <property type="entry name" value="CSN8_PSD8_EIF3K"/>
    <property type="match status" value="1"/>
</dbReference>
<dbReference type="GO" id="GO:0006446">
    <property type="term" value="P:regulation of translational initiation"/>
    <property type="evidence" value="ECO:0007669"/>
    <property type="project" value="InterPro"/>
</dbReference>
<evidence type="ECO:0000256" key="3">
    <source>
        <dbReference type="ARBA" id="ARBA00022917"/>
    </source>
</evidence>
<dbReference type="InterPro" id="IPR016024">
    <property type="entry name" value="ARM-type_fold"/>
</dbReference>
<dbReference type="PANTHER" id="PTHR13022:SF0">
    <property type="entry name" value="EUKARYOTIC TRANSLATION INITIATION FACTOR 3 SUBUNIT K"/>
    <property type="match status" value="1"/>
</dbReference>
<evidence type="ECO:0000259" key="5">
    <source>
        <dbReference type="PROSITE" id="PS50250"/>
    </source>
</evidence>
<comment type="similarity">
    <text evidence="4">Belongs to the eIF-3 subunit K family.</text>
</comment>
<dbReference type="Gene3D" id="1.25.40.250">
    <property type="entry name" value="ARM repeat, domain 1"/>
    <property type="match status" value="1"/>
</dbReference>
<dbReference type="FunFam" id="1.10.10.10:FF:000389">
    <property type="entry name" value="Eukaryotic translation initiation factor 3 subunit K"/>
    <property type="match status" value="1"/>
</dbReference>
<keyword evidence="1 4" id="KW-0963">Cytoplasm</keyword>
<keyword evidence="7" id="KW-1185">Reference proteome</keyword>
<dbReference type="OrthoDB" id="337745at2759"/>
<dbReference type="Gene3D" id="1.10.10.10">
    <property type="entry name" value="Winged helix-like DNA-binding domain superfamily/Winged helix DNA-binding domain"/>
    <property type="match status" value="1"/>
</dbReference>
<dbReference type="InterPro" id="IPR000717">
    <property type="entry name" value="PCI_dom"/>
</dbReference>
<dbReference type="InterPro" id="IPR036388">
    <property type="entry name" value="WH-like_DNA-bd_sf"/>
</dbReference>
<dbReference type="GO" id="GO:0003723">
    <property type="term" value="F:RNA binding"/>
    <property type="evidence" value="ECO:0007669"/>
    <property type="project" value="UniProtKB-UniRule"/>
</dbReference>
<dbReference type="Proteomes" id="UP000033647">
    <property type="component" value="Unassembled WGS sequence"/>
</dbReference>
<organism evidence="6 7">
    <name type="scientific">Zymoseptoria brevis</name>
    <dbReference type="NCBI Taxonomy" id="1047168"/>
    <lineage>
        <taxon>Eukaryota</taxon>
        <taxon>Fungi</taxon>
        <taxon>Dikarya</taxon>
        <taxon>Ascomycota</taxon>
        <taxon>Pezizomycotina</taxon>
        <taxon>Dothideomycetes</taxon>
        <taxon>Dothideomycetidae</taxon>
        <taxon>Mycosphaerellales</taxon>
        <taxon>Mycosphaerellaceae</taxon>
        <taxon>Zymoseptoria</taxon>
    </lineage>
</organism>
<comment type="function">
    <text evidence="4">Component of the eukaryotic translation initiation factor 3 (eIF-3) complex, which is involved in protein synthesis of a specialized repertoire of mRNAs and, together with other initiation factors, stimulates binding of mRNA and methionyl-tRNAi to the 40S ribosome. The eIF-3 complex specifically targets and initiates translation of a subset of mRNAs involved in cell proliferation.</text>
</comment>
<dbReference type="GO" id="GO:0003743">
    <property type="term" value="F:translation initiation factor activity"/>
    <property type="evidence" value="ECO:0007669"/>
    <property type="project" value="UniProtKB-UniRule"/>
</dbReference>
<evidence type="ECO:0000256" key="4">
    <source>
        <dbReference type="HAMAP-Rule" id="MF_03010"/>
    </source>
</evidence>
<dbReference type="HAMAP" id="MF_03010">
    <property type="entry name" value="eIF3k"/>
    <property type="match status" value="1"/>
</dbReference>
<gene>
    <name evidence="6" type="ORF">TI39_contig442g00004</name>
</gene>
<keyword evidence="2 4" id="KW-0396">Initiation factor</keyword>
<evidence type="ECO:0000313" key="6">
    <source>
        <dbReference type="EMBL" id="KJX98048.1"/>
    </source>
</evidence>
<protein>
    <recommendedName>
        <fullName evidence="4">Eukaryotic translation initiation factor 3 subunit K</fullName>
        <shortName evidence="4">eIF3k</shortName>
    </recommendedName>
    <alternativeName>
        <fullName evidence="4">eIF-3 p25</fullName>
    </alternativeName>
</protein>
<dbReference type="SUPFAM" id="SSF48371">
    <property type="entry name" value="ARM repeat"/>
    <property type="match status" value="1"/>
</dbReference>
<evidence type="ECO:0000256" key="2">
    <source>
        <dbReference type="ARBA" id="ARBA00022540"/>
    </source>
</evidence>
<comment type="subunit">
    <text evidence="4">Component of the eukaryotic translation initiation factor 3 (eIF-3) complex.</text>
</comment>